<evidence type="ECO:0000256" key="4">
    <source>
        <dbReference type="ARBA" id="ARBA00022490"/>
    </source>
</evidence>
<evidence type="ECO:0000256" key="6">
    <source>
        <dbReference type="ARBA" id="ARBA00049112"/>
    </source>
</evidence>
<evidence type="ECO:0000256" key="1">
    <source>
        <dbReference type="ARBA" id="ARBA00004496"/>
    </source>
</evidence>
<comment type="similarity">
    <text evidence="2">Belongs to the KdsA family.</text>
</comment>
<evidence type="ECO:0000313" key="8">
    <source>
        <dbReference type="EMBL" id="CAH9074966.1"/>
    </source>
</evidence>
<dbReference type="InterPro" id="IPR006269">
    <property type="entry name" value="KDO8P_synthase"/>
</dbReference>
<dbReference type="InterPro" id="IPR013785">
    <property type="entry name" value="Aldolase_TIM"/>
</dbReference>
<evidence type="ECO:0000313" key="9">
    <source>
        <dbReference type="Proteomes" id="UP001152484"/>
    </source>
</evidence>
<dbReference type="AlphaFoldDB" id="A0A9P0YTL0"/>
<dbReference type="OrthoDB" id="2013945at2759"/>
<accession>A0A9P0YTL0</accession>
<dbReference type="PANTHER" id="PTHR21057">
    <property type="entry name" value="PHOSPHO-2-DEHYDRO-3-DEOXYHEPTONATE ALDOLASE"/>
    <property type="match status" value="1"/>
</dbReference>
<comment type="caution">
    <text evidence="8">The sequence shown here is derived from an EMBL/GenBank/DDBJ whole genome shotgun (WGS) entry which is preliminary data.</text>
</comment>
<dbReference type="Gene3D" id="3.20.20.70">
    <property type="entry name" value="Aldolase class I"/>
    <property type="match status" value="1"/>
</dbReference>
<comment type="catalytic activity">
    <reaction evidence="6">
        <text>D-arabinose 5-phosphate + phosphoenolpyruvate + H2O = 3-deoxy-alpha-D-manno-2-octulosonate-8-phosphate + phosphate</text>
        <dbReference type="Rhea" id="RHEA:14053"/>
        <dbReference type="ChEBI" id="CHEBI:15377"/>
        <dbReference type="ChEBI" id="CHEBI:43474"/>
        <dbReference type="ChEBI" id="CHEBI:57693"/>
        <dbReference type="ChEBI" id="CHEBI:58702"/>
        <dbReference type="ChEBI" id="CHEBI:85985"/>
        <dbReference type="EC" id="2.5.1.55"/>
    </reaction>
</comment>
<dbReference type="SUPFAM" id="SSF51569">
    <property type="entry name" value="Aldolase"/>
    <property type="match status" value="1"/>
</dbReference>
<comment type="subcellular location">
    <subcellularLocation>
        <location evidence="1">Cytoplasm</location>
    </subcellularLocation>
</comment>
<dbReference type="Proteomes" id="UP001152484">
    <property type="component" value="Unassembled WGS sequence"/>
</dbReference>
<evidence type="ECO:0000256" key="3">
    <source>
        <dbReference type="ARBA" id="ARBA00012693"/>
    </source>
</evidence>
<sequence>MFQRTAFEPRTAFEQWKAFERLSSRRTFLFRLGLKFVFKSSFDKTNRTSSKSFRGPGMYEGLKILERVKTIYDVPVVTDVHESIQCEAVGRVVDIIQIPAFLCRQVSTPLVHIQKYWSCAYSLIHRPFKE</sequence>
<keyword evidence="4" id="KW-0963">Cytoplasm</keyword>
<reference evidence="8" key="1">
    <citation type="submission" date="2022-07" db="EMBL/GenBank/DDBJ databases">
        <authorList>
            <person name="Macas J."/>
            <person name="Novak P."/>
            <person name="Neumann P."/>
        </authorList>
    </citation>
    <scope>NUCLEOTIDE SEQUENCE</scope>
</reference>
<dbReference type="InterPro" id="IPR006218">
    <property type="entry name" value="DAHP1/KDSA"/>
</dbReference>
<dbReference type="EC" id="2.5.1.55" evidence="3"/>
<evidence type="ECO:0000259" key="7">
    <source>
        <dbReference type="Pfam" id="PF00793"/>
    </source>
</evidence>
<dbReference type="EMBL" id="CAMAPE010000009">
    <property type="protein sequence ID" value="CAH9074966.1"/>
    <property type="molecule type" value="Genomic_DNA"/>
</dbReference>
<name>A0A9P0YTL0_CUSEU</name>
<feature type="domain" description="DAHP synthetase I/KDSA" evidence="7">
    <location>
        <begin position="32"/>
        <end position="106"/>
    </location>
</feature>
<dbReference type="GO" id="GO:0005737">
    <property type="term" value="C:cytoplasm"/>
    <property type="evidence" value="ECO:0007669"/>
    <property type="project" value="UniProtKB-SubCell"/>
</dbReference>
<evidence type="ECO:0000256" key="5">
    <source>
        <dbReference type="ARBA" id="ARBA00022679"/>
    </source>
</evidence>
<organism evidence="8 9">
    <name type="scientific">Cuscuta europaea</name>
    <name type="common">European dodder</name>
    <dbReference type="NCBI Taxonomy" id="41803"/>
    <lineage>
        <taxon>Eukaryota</taxon>
        <taxon>Viridiplantae</taxon>
        <taxon>Streptophyta</taxon>
        <taxon>Embryophyta</taxon>
        <taxon>Tracheophyta</taxon>
        <taxon>Spermatophyta</taxon>
        <taxon>Magnoliopsida</taxon>
        <taxon>eudicotyledons</taxon>
        <taxon>Gunneridae</taxon>
        <taxon>Pentapetalae</taxon>
        <taxon>asterids</taxon>
        <taxon>lamiids</taxon>
        <taxon>Solanales</taxon>
        <taxon>Convolvulaceae</taxon>
        <taxon>Cuscuteae</taxon>
        <taxon>Cuscuta</taxon>
        <taxon>Cuscuta subgen. Cuscuta</taxon>
    </lineage>
</organism>
<gene>
    <name evidence="8" type="ORF">CEURO_LOCUS5425</name>
</gene>
<protein>
    <recommendedName>
        <fullName evidence="3">3-deoxy-8-phosphooctulonate synthase</fullName>
        <ecNumber evidence="3">2.5.1.55</ecNumber>
    </recommendedName>
</protein>
<evidence type="ECO:0000256" key="2">
    <source>
        <dbReference type="ARBA" id="ARBA00010499"/>
    </source>
</evidence>
<dbReference type="Pfam" id="PF00793">
    <property type="entry name" value="DAHP_synth_1"/>
    <property type="match status" value="1"/>
</dbReference>
<keyword evidence="5" id="KW-0808">Transferase</keyword>
<keyword evidence="9" id="KW-1185">Reference proteome</keyword>
<dbReference type="GO" id="GO:0008676">
    <property type="term" value="F:3-deoxy-8-phosphooctulonate synthase activity"/>
    <property type="evidence" value="ECO:0007669"/>
    <property type="project" value="UniProtKB-EC"/>
</dbReference>
<proteinExistence type="inferred from homology"/>